<keyword evidence="1" id="KW-0175">Coiled coil</keyword>
<protein>
    <submittedName>
        <fullName evidence="3">Uncharacterized protein</fullName>
    </submittedName>
</protein>
<feature type="region of interest" description="Disordered" evidence="2">
    <location>
        <begin position="171"/>
        <end position="190"/>
    </location>
</feature>
<sequence length="190" mass="21840">MDSMIDLMQQLVDPNVEISDTYYKANALVSKLGLSSIRIDCCEKGCMLYCKDDVDIESCKFCSHPHGIYEYLRNTVVLYLLRVRTDHLHKKKQESLETEYCFDGGDRETISAMESKIAYLNAELAAIDEREKKREERDRKRAEEIAAAKEVENKRYTALQTQLTFLFESRNIFPPCPASSDGSDQEGDEN</sequence>
<accession>A0AAN8TST1</accession>
<reference evidence="3 4" key="1">
    <citation type="submission" date="2024-02" db="EMBL/GenBank/DDBJ databases">
        <title>de novo genome assembly of Solanum bulbocastanum strain 11H21.</title>
        <authorList>
            <person name="Hosaka A.J."/>
        </authorList>
    </citation>
    <scope>NUCLEOTIDE SEQUENCE [LARGE SCALE GENOMIC DNA]</scope>
    <source>
        <tissue evidence="3">Young leaves</tissue>
    </source>
</reference>
<dbReference type="Proteomes" id="UP001371456">
    <property type="component" value="Unassembled WGS sequence"/>
</dbReference>
<comment type="caution">
    <text evidence="3">The sequence shown here is derived from an EMBL/GenBank/DDBJ whole genome shotgun (WGS) entry which is preliminary data.</text>
</comment>
<evidence type="ECO:0000256" key="1">
    <source>
        <dbReference type="SAM" id="Coils"/>
    </source>
</evidence>
<name>A0AAN8TST1_SOLBU</name>
<proteinExistence type="predicted"/>
<organism evidence="3 4">
    <name type="scientific">Solanum bulbocastanum</name>
    <name type="common">Wild potato</name>
    <dbReference type="NCBI Taxonomy" id="147425"/>
    <lineage>
        <taxon>Eukaryota</taxon>
        <taxon>Viridiplantae</taxon>
        <taxon>Streptophyta</taxon>
        <taxon>Embryophyta</taxon>
        <taxon>Tracheophyta</taxon>
        <taxon>Spermatophyta</taxon>
        <taxon>Magnoliopsida</taxon>
        <taxon>eudicotyledons</taxon>
        <taxon>Gunneridae</taxon>
        <taxon>Pentapetalae</taxon>
        <taxon>asterids</taxon>
        <taxon>lamiids</taxon>
        <taxon>Solanales</taxon>
        <taxon>Solanaceae</taxon>
        <taxon>Solanoideae</taxon>
        <taxon>Solaneae</taxon>
        <taxon>Solanum</taxon>
    </lineage>
</organism>
<keyword evidence="4" id="KW-1185">Reference proteome</keyword>
<dbReference type="AlphaFoldDB" id="A0AAN8TST1"/>
<evidence type="ECO:0000256" key="2">
    <source>
        <dbReference type="SAM" id="MobiDB-lite"/>
    </source>
</evidence>
<dbReference type="EMBL" id="JBANQN010000003">
    <property type="protein sequence ID" value="KAK6793968.1"/>
    <property type="molecule type" value="Genomic_DNA"/>
</dbReference>
<evidence type="ECO:0000313" key="4">
    <source>
        <dbReference type="Proteomes" id="UP001371456"/>
    </source>
</evidence>
<feature type="coiled-coil region" evidence="1">
    <location>
        <begin position="125"/>
        <end position="152"/>
    </location>
</feature>
<evidence type="ECO:0000313" key="3">
    <source>
        <dbReference type="EMBL" id="KAK6793968.1"/>
    </source>
</evidence>
<gene>
    <name evidence="3" type="ORF">RDI58_007421</name>
</gene>